<dbReference type="Gene3D" id="3.20.20.60">
    <property type="entry name" value="Phosphoenolpyruvate-binding domains"/>
    <property type="match status" value="1"/>
</dbReference>
<comment type="caution">
    <text evidence="5">The sequence shown here is derived from an EMBL/GenBank/DDBJ whole genome shotgun (WGS) entry which is preliminary data.</text>
</comment>
<evidence type="ECO:0000313" key="6">
    <source>
        <dbReference type="Proteomes" id="UP001362999"/>
    </source>
</evidence>
<evidence type="ECO:0000256" key="2">
    <source>
        <dbReference type="ARBA" id="ARBA00023239"/>
    </source>
</evidence>
<evidence type="ECO:0000256" key="3">
    <source>
        <dbReference type="SAM" id="MobiDB-lite"/>
    </source>
</evidence>
<dbReference type="InterPro" id="IPR015813">
    <property type="entry name" value="Pyrv/PenolPyrv_kinase-like_dom"/>
</dbReference>
<dbReference type="Pfam" id="PF03328">
    <property type="entry name" value="HpcH_HpaI"/>
    <property type="match status" value="1"/>
</dbReference>
<reference evidence="5 6" key="1">
    <citation type="journal article" date="2024" name="J Genomics">
        <title>Draft genome sequencing and assembly of Favolaschia claudopus CIRM-BRFM 2984 isolated from oak limbs.</title>
        <authorList>
            <person name="Navarro D."/>
            <person name="Drula E."/>
            <person name="Chaduli D."/>
            <person name="Cazenave R."/>
            <person name="Ahrendt S."/>
            <person name="Wang J."/>
            <person name="Lipzen A."/>
            <person name="Daum C."/>
            <person name="Barry K."/>
            <person name="Grigoriev I.V."/>
            <person name="Favel A."/>
            <person name="Rosso M.N."/>
            <person name="Martin F."/>
        </authorList>
    </citation>
    <scope>NUCLEOTIDE SEQUENCE [LARGE SCALE GENOMIC DNA]</scope>
    <source>
        <strain evidence="5 6">CIRM-BRFM 2984</strain>
    </source>
</reference>
<keyword evidence="2" id="KW-0456">Lyase</keyword>
<evidence type="ECO:0000256" key="1">
    <source>
        <dbReference type="ARBA" id="ARBA00022723"/>
    </source>
</evidence>
<keyword evidence="6" id="KW-1185">Reference proteome</keyword>
<feature type="domain" description="HpcH/HpaI aldolase/citrate lyase" evidence="4">
    <location>
        <begin position="49"/>
        <end position="248"/>
    </location>
</feature>
<keyword evidence="1" id="KW-0479">Metal-binding</keyword>
<dbReference type="PANTHER" id="PTHR30502">
    <property type="entry name" value="2-KETO-3-DEOXY-L-RHAMNONATE ALDOLASE"/>
    <property type="match status" value="1"/>
</dbReference>
<dbReference type="InterPro" id="IPR050251">
    <property type="entry name" value="HpcH-HpaI_aldolase"/>
</dbReference>
<dbReference type="SUPFAM" id="SSF51621">
    <property type="entry name" value="Phosphoenolpyruvate/pyruvate domain"/>
    <property type="match status" value="1"/>
</dbReference>
<dbReference type="GO" id="GO:0016832">
    <property type="term" value="F:aldehyde-lyase activity"/>
    <property type="evidence" value="ECO:0007669"/>
    <property type="project" value="TreeGrafter"/>
</dbReference>
<evidence type="ECO:0000259" key="4">
    <source>
        <dbReference type="Pfam" id="PF03328"/>
    </source>
</evidence>
<feature type="region of interest" description="Disordered" evidence="3">
    <location>
        <begin position="1"/>
        <end position="21"/>
    </location>
</feature>
<evidence type="ECO:0000313" key="5">
    <source>
        <dbReference type="EMBL" id="KAK7046239.1"/>
    </source>
</evidence>
<dbReference type="Proteomes" id="UP001362999">
    <property type="component" value="Unassembled WGS sequence"/>
</dbReference>
<protein>
    <submittedName>
        <fullName evidence="5">2,4-dihydroxyhept-2-ene-1,7-dioic acid aldolase</fullName>
    </submittedName>
</protein>
<organism evidence="5 6">
    <name type="scientific">Favolaschia claudopus</name>
    <dbReference type="NCBI Taxonomy" id="2862362"/>
    <lineage>
        <taxon>Eukaryota</taxon>
        <taxon>Fungi</taxon>
        <taxon>Dikarya</taxon>
        <taxon>Basidiomycota</taxon>
        <taxon>Agaricomycotina</taxon>
        <taxon>Agaricomycetes</taxon>
        <taxon>Agaricomycetidae</taxon>
        <taxon>Agaricales</taxon>
        <taxon>Marasmiineae</taxon>
        <taxon>Mycenaceae</taxon>
        <taxon>Favolaschia</taxon>
    </lineage>
</organism>
<dbReference type="InterPro" id="IPR005000">
    <property type="entry name" value="Aldolase/citrate-lyase_domain"/>
</dbReference>
<dbReference type="EMBL" id="JAWWNJ010000010">
    <property type="protein sequence ID" value="KAK7046239.1"/>
    <property type="molecule type" value="Genomic_DNA"/>
</dbReference>
<dbReference type="GO" id="GO:0005737">
    <property type="term" value="C:cytoplasm"/>
    <property type="evidence" value="ECO:0007669"/>
    <property type="project" value="TreeGrafter"/>
</dbReference>
<proteinExistence type="predicted"/>
<gene>
    <name evidence="5" type="ORF">R3P38DRAFT_2873156</name>
</gene>
<name>A0AAW0D351_9AGAR</name>
<dbReference type="GO" id="GO:0046872">
    <property type="term" value="F:metal ion binding"/>
    <property type="evidence" value="ECO:0007669"/>
    <property type="project" value="UniProtKB-KW"/>
</dbReference>
<dbReference type="InterPro" id="IPR040442">
    <property type="entry name" value="Pyrv_kinase-like_dom_sf"/>
</dbReference>
<dbReference type="AlphaFoldDB" id="A0AAW0D351"/>
<dbReference type="PANTHER" id="PTHR30502:SF8">
    <property type="entry name" value="SYNTHASE, PUTATIVE-RELATED"/>
    <property type="match status" value="1"/>
</dbReference>
<accession>A0AAW0D351</accession>
<sequence length="305" mass="33400">MTHISQFTLDPTQQREFSPPTLQQPSNLQALIKSGKIVIGTTLSFPSRHVAKVIAATNADWCWIDAEHVAWSPAVLVECIQVIIHESAARMIPVVRVPSKTSFVYMASCLDAGAGGIIIPHIETAEELKAAVAACRFPPSGHRSFPPFTFIPGLTDKTPPGETIFSIANKHVAIIPQVESRLGFENLESILDVCERENSALMIGFGDLRLDMNLPLAMSGDEPQFVQVIEKATMSAKKRGVPLVGIVRKEMLQQRIDEGFRLIVCCSDFLTLAMGIVGAVSETREIVEEYMQSRATEIECIDVGL</sequence>